<reference evidence="2" key="1">
    <citation type="journal article" date="2014" name="Int. J. Syst. Evol. Microbiol.">
        <title>Complete genome sequence of Corynebacterium casei LMG S-19264T (=DSM 44701T), isolated from a smear-ripened cheese.</title>
        <authorList>
            <consortium name="US DOE Joint Genome Institute (JGI-PGF)"/>
            <person name="Walter F."/>
            <person name="Albersmeier A."/>
            <person name="Kalinowski J."/>
            <person name="Ruckert C."/>
        </authorList>
    </citation>
    <scope>NUCLEOTIDE SEQUENCE</scope>
    <source>
        <strain evidence="2">VKM B-2748</strain>
    </source>
</reference>
<evidence type="ECO:0000313" key="3">
    <source>
        <dbReference type="Proteomes" id="UP001143309"/>
    </source>
</evidence>
<dbReference type="Proteomes" id="UP001143309">
    <property type="component" value="Unassembled WGS sequence"/>
</dbReference>
<keyword evidence="1" id="KW-0732">Signal</keyword>
<dbReference type="EMBL" id="BSFL01000003">
    <property type="protein sequence ID" value="GLK81006.1"/>
    <property type="molecule type" value="Genomic_DNA"/>
</dbReference>
<name>A0A9W6JR19_9HYPH</name>
<protein>
    <submittedName>
        <fullName evidence="2">Uncharacterized protein</fullName>
    </submittedName>
</protein>
<dbReference type="AlphaFoldDB" id="A0A9W6JR19"/>
<keyword evidence="3" id="KW-1185">Reference proteome</keyword>
<feature type="chain" id="PRO_5040870616" evidence="1">
    <location>
        <begin position="28"/>
        <end position="114"/>
    </location>
</feature>
<evidence type="ECO:0000313" key="2">
    <source>
        <dbReference type="EMBL" id="GLK81006.1"/>
    </source>
</evidence>
<feature type="signal peptide" evidence="1">
    <location>
        <begin position="1"/>
        <end position="27"/>
    </location>
</feature>
<proteinExistence type="predicted"/>
<accession>A0A9W6JR19</accession>
<gene>
    <name evidence="2" type="ORF">GCM10008174_27470</name>
</gene>
<organism evidence="2 3">
    <name type="scientific">Methylopila turkensis</name>
    <dbReference type="NCBI Taxonomy" id="1437816"/>
    <lineage>
        <taxon>Bacteria</taxon>
        <taxon>Pseudomonadati</taxon>
        <taxon>Pseudomonadota</taxon>
        <taxon>Alphaproteobacteria</taxon>
        <taxon>Hyphomicrobiales</taxon>
        <taxon>Methylopilaceae</taxon>
        <taxon>Methylopila</taxon>
    </lineage>
</organism>
<comment type="caution">
    <text evidence="2">The sequence shown here is derived from an EMBL/GenBank/DDBJ whole genome shotgun (WGS) entry which is preliminary data.</text>
</comment>
<sequence>MMTMFGAKTLAAALVGAGALVAGPALAVTVTNQSDKAHEITVDLGSEEPKTKIDAGKSATVDCPDGCEVRGGPFAYGLAATKGDKIVIGKDGMLAYEGQATSTEARNDDGKKAQ</sequence>
<reference evidence="2" key="2">
    <citation type="submission" date="2023-01" db="EMBL/GenBank/DDBJ databases">
        <authorList>
            <person name="Sun Q."/>
            <person name="Evtushenko L."/>
        </authorList>
    </citation>
    <scope>NUCLEOTIDE SEQUENCE</scope>
    <source>
        <strain evidence="2">VKM B-2748</strain>
    </source>
</reference>
<evidence type="ECO:0000256" key="1">
    <source>
        <dbReference type="SAM" id="SignalP"/>
    </source>
</evidence>
<dbReference type="RefSeq" id="WP_271201479.1">
    <property type="nucleotide sequence ID" value="NZ_BSFL01000003.1"/>
</dbReference>